<evidence type="ECO:0000313" key="6">
    <source>
        <dbReference type="Proteomes" id="UP000177932"/>
    </source>
</evidence>
<name>A0A1G2H834_9BACT</name>
<dbReference type="GO" id="GO:0015935">
    <property type="term" value="C:small ribosomal subunit"/>
    <property type="evidence" value="ECO:0007669"/>
    <property type="project" value="TreeGrafter"/>
</dbReference>
<dbReference type="EMBL" id="MHOD01000002">
    <property type="protein sequence ID" value="OGZ58622.1"/>
    <property type="molecule type" value="Genomic_DNA"/>
</dbReference>
<dbReference type="SUPFAM" id="SSF54565">
    <property type="entry name" value="Ribosomal protein S16"/>
    <property type="match status" value="1"/>
</dbReference>
<evidence type="ECO:0000256" key="3">
    <source>
        <dbReference type="HAMAP-Rule" id="MF_00385"/>
    </source>
</evidence>
<comment type="similarity">
    <text evidence="3">Belongs to the bacterial ribosomal protein bS16 family.</text>
</comment>
<keyword evidence="1 3" id="KW-0689">Ribosomal protein</keyword>
<dbReference type="PANTHER" id="PTHR12919">
    <property type="entry name" value="30S RIBOSOMAL PROTEIN S16"/>
    <property type="match status" value="1"/>
</dbReference>
<dbReference type="InterPro" id="IPR023803">
    <property type="entry name" value="Ribosomal_bS16_dom_sf"/>
</dbReference>
<accession>A0A1G2H834</accession>
<evidence type="ECO:0000256" key="2">
    <source>
        <dbReference type="ARBA" id="ARBA00023274"/>
    </source>
</evidence>
<sequence length="129" mass="14303">MLRIRLIRNGKRNRPNYRLAVLPQRSSSQSGRFLEVLGHYDPLKKDRSFKKERIEYWISKGAIPSDSAKNMLISCGILEGKKIAVHKKSKKSAEPEADKAVTEANASVEKNPKAESAVADGSSAPTPEK</sequence>
<evidence type="ECO:0000256" key="1">
    <source>
        <dbReference type="ARBA" id="ARBA00022980"/>
    </source>
</evidence>
<dbReference type="STRING" id="1802158.A2827_03130"/>
<dbReference type="Pfam" id="PF00886">
    <property type="entry name" value="Ribosomal_S16"/>
    <property type="match status" value="1"/>
</dbReference>
<dbReference type="GO" id="GO:0006412">
    <property type="term" value="P:translation"/>
    <property type="evidence" value="ECO:0007669"/>
    <property type="project" value="UniProtKB-UniRule"/>
</dbReference>
<dbReference type="Gene3D" id="3.30.1320.10">
    <property type="match status" value="1"/>
</dbReference>
<dbReference type="GO" id="GO:0003735">
    <property type="term" value="F:structural constituent of ribosome"/>
    <property type="evidence" value="ECO:0007669"/>
    <property type="project" value="InterPro"/>
</dbReference>
<feature type="region of interest" description="Disordered" evidence="4">
    <location>
        <begin position="88"/>
        <end position="129"/>
    </location>
</feature>
<comment type="caution">
    <text evidence="5">The sequence shown here is derived from an EMBL/GenBank/DDBJ whole genome shotgun (WGS) entry which is preliminary data.</text>
</comment>
<dbReference type="HAMAP" id="MF_00385">
    <property type="entry name" value="Ribosomal_bS16"/>
    <property type="match status" value="1"/>
</dbReference>
<dbReference type="NCBIfam" id="TIGR00002">
    <property type="entry name" value="S16"/>
    <property type="match status" value="1"/>
</dbReference>
<dbReference type="Proteomes" id="UP000177932">
    <property type="component" value="Unassembled WGS sequence"/>
</dbReference>
<dbReference type="AlphaFoldDB" id="A0A1G2H834"/>
<dbReference type="GO" id="GO:0005737">
    <property type="term" value="C:cytoplasm"/>
    <property type="evidence" value="ECO:0007669"/>
    <property type="project" value="UniProtKB-ARBA"/>
</dbReference>
<proteinExistence type="inferred from homology"/>
<evidence type="ECO:0000313" key="5">
    <source>
        <dbReference type="EMBL" id="OGZ58622.1"/>
    </source>
</evidence>
<dbReference type="InterPro" id="IPR000307">
    <property type="entry name" value="Ribosomal_bS16"/>
</dbReference>
<gene>
    <name evidence="3" type="primary">rpsP</name>
    <name evidence="5" type="ORF">A2827_03130</name>
</gene>
<reference evidence="5 6" key="1">
    <citation type="journal article" date="2016" name="Nat. Commun.">
        <title>Thousands of microbial genomes shed light on interconnected biogeochemical processes in an aquifer system.</title>
        <authorList>
            <person name="Anantharaman K."/>
            <person name="Brown C.T."/>
            <person name="Hug L.A."/>
            <person name="Sharon I."/>
            <person name="Castelle C.J."/>
            <person name="Probst A.J."/>
            <person name="Thomas B.C."/>
            <person name="Singh A."/>
            <person name="Wilkins M.J."/>
            <person name="Karaoz U."/>
            <person name="Brodie E.L."/>
            <person name="Williams K.H."/>
            <person name="Hubbard S.S."/>
            <person name="Banfield J.F."/>
        </authorList>
    </citation>
    <scope>NUCLEOTIDE SEQUENCE [LARGE SCALE GENOMIC DNA]</scope>
</reference>
<feature type="compositionally biased region" description="Basic and acidic residues" evidence="4">
    <location>
        <begin position="91"/>
        <end position="101"/>
    </location>
</feature>
<evidence type="ECO:0000256" key="4">
    <source>
        <dbReference type="SAM" id="MobiDB-lite"/>
    </source>
</evidence>
<organism evidence="5 6">
    <name type="scientific">Candidatus Spechtbacteria bacterium RIFCSPHIGHO2_01_FULL_43_30</name>
    <dbReference type="NCBI Taxonomy" id="1802158"/>
    <lineage>
        <taxon>Bacteria</taxon>
        <taxon>Candidatus Spechtiibacteriota</taxon>
    </lineage>
</organism>
<dbReference type="PANTHER" id="PTHR12919:SF20">
    <property type="entry name" value="SMALL RIBOSOMAL SUBUNIT PROTEIN BS16M"/>
    <property type="match status" value="1"/>
</dbReference>
<keyword evidence="2 3" id="KW-0687">Ribonucleoprotein</keyword>
<protein>
    <recommendedName>
        <fullName evidence="3">Small ribosomal subunit protein bS16</fullName>
    </recommendedName>
</protein>